<comment type="caution">
    <text evidence="10">The sequence shown here is derived from an EMBL/GenBank/DDBJ whole genome shotgun (WGS) entry which is preliminary data.</text>
</comment>
<gene>
    <name evidence="10" type="ORF">Megvenef_00068</name>
</gene>
<evidence type="ECO:0000256" key="5">
    <source>
        <dbReference type="ARBA" id="ARBA00022692"/>
    </source>
</evidence>
<comment type="similarity">
    <text evidence="2 8">Belongs to the major facilitator superfamily. Bcr/CmlA family.</text>
</comment>
<evidence type="ECO:0000256" key="1">
    <source>
        <dbReference type="ARBA" id="ARBA00004429"/>
    </source>
</evidence>
<feature type="transmembrane region" description="Helical" evidence="8">
    <location>
        <begin position="331"/>
        <end position="360"/>
    </location>
</feature>
<comment type="subcellular location">
    <subcellularLocation>
        <location evidence="1 8">Cell inner membrane</location>
        <topology evidence="1 8">Multi-pass membrane protein</topology>
    </subcellularLocation>
</comment>
<dbReference type="NCBIfam" id="TIGR00710">
    <property type="entry name" value="efflux_Bcr_CflA"/>
    <property type="match status" value="1"/>
</dbReference>
<evidence type="ECO:0000259" key="9">
    <source>
        <dbReference type="PROSITE" id="PS50850"/>
    </source>
</evidence>
<dbReference type="InterPro" id="IPR011701">
    <property type="entry name" value="MFS"/>
</dbReference>
<dbReference type="CDD" id="cd17320">
    <property type="entry name" value="MFS_MdfA_MDR_like"/>
    <property type="match status" value="1"/>
</dbReference>
<sequence length="403" mass="44351">MIELKRLKLLSVMILVACLTGFASDIYTPSFLNMAQDFCVPIYNIQNSMVIFMLGVSISQLIYGPLSEIIGRRIPLTIGLVIMFIGSVICLYAPDINLLLIGRFVQGSGAGACACLWRSIFRDSFNSTQISKYGGYLGIIMVFIVAASPALGGYLESYFGWRASFLAVTIYSLVTLLLVWFVLHETSTSHHKDRFNINFFVNAFGQLLSSPIFMGYAFCTFLTYGAFFSWFVLGSVLLIDNLGITATTFGLINLFLGGTSMALAGFFNGKMVARLGTYSMLRLGWGLMFLSGVIIALSSYIYGQTLLSIMLSLFVFLFGTTLIWPNSFAGAFAPFGTIAGCAGALYSFIQLGGGVIIGWLSSFFLTKNPYSLSIVFIFTSIAAWIIFELIVMKTRETDEMYFS</sequence>
<feature type="transmembrane region" description="Helical" evidence="8">
    <location>
        <begin position="100"/>
        <end position="121"/>
    </location>
</feature>
<dbReference type="PANTHER" id="PTHR23502:SF132">
    <property type="entry name" value="POLYAMINE TRANSPORTER 2-RELATED"/>
    <property type="match status" value="1"/>
</dbReference>
<proteinExistence type="inferred from homology"/>
<dbReference type="Pfam" id="PF07690">
    <property type="entry name" value="MFS_1"/>
    <property type="match status" value="1"/>
</dbReference>
<feature type="transmembrane region" description="Helical" evidence="8">
    <location>
        <begin position="161"/>
        <end position="183"/>
    </location>
</feature>
<evidence type="ECO:0000256" key="2">
    <source>
        <dbReference type="ARBA" id="ARBA00006236"/>
    </source>
</evidence>
<feature type="transmembrane region" description="Helical" evidence="8">
    <location>
        <begin position="47"/>
        <end position="64"/>
    </location>
</feature>
<feature type="transmembrane region" description="Helical" evidence="8">
    <location>
        <begin position="133"/>
        <end position="155"/>
    </location>
</feature>
<feature type="transmembrane region" description="Helical" evidence="8">
    <location>
        <begin position="244"/>
        <end position="267"/>
    </location>
</feature>
<evidence type="ECO:0000256" key="7">
    <source>
        <dbReference type="ARBA" id="ARBA00023136"/>
    </source>
</evidence>
<evidence type="ECO:0000256" key="3">
    <source>
        <dbReference type="ARBA" id="ARBA00022448"/>
    </source>
</evidence>
<dbReference type="RefSeq" id="WP_322776023.1">
    <property type="nucleotide sequence ID" value="NZ_JARJFB010000002.1"/>
</dbReference>
<dbReference type="Gene3D" id="1.20.1720.10">
    <property type="entry name" value="Multidrug resistance protein D"/>
    <property type="match status" value="1"/>
</dbReference>
<feature type="transmembrane region" description="Helical" evidence="8">
    <location>
        <begin position="372"/>
        <end position="391"/>
    </location>
</feature>
<dbReference type="PROSITE" id="PS50850">
    <property type="entry name" value="MFS"/>
    <property type="match status" value="1"/>
</dbReference>
<dbReference type="InterPro" id="IPR020846">
    <property type="entry name" value="MFS_dom"/>
</dbReference>
<accession>A0ABU5NAC5</accession>
<keyword evidence="11" id="KW-1185">Reference proteome</keyword>
<evidence type="ECO:0000313" key="10">
    <source>
        <dbReference type="EMBL" id="MEA0970119.1"/>
    </source>
</evidence>
<name>A0ABU5NAC5_9RICK</name>
<feature type="domain" description="Major facilitator superfamily (MFS) profile" evidence="9">
    <location>
        <begin position="9"/>
        <end position="398"/>
    </location>
</feature>
<dbReference type="Proteomes" id="UP001291687">
    <property type="component" value="Unassembled WGS sequence"/>
</dbReference>
<keyword evidence="8" id="KW-0997">Cell inner membrane</keyword>
<evidence type="ECO:0000256" key="6">
    <source>
        <dbReference type="ARBA" id="ARBA00022989"/>
    </source>
</evidence>
<feature type="transmembrane region" description="Helical" evidence="8">
    <location>
        <begin position="279"/>
        <end position="300"/>
    </location>
</feature>
<evidence type="ECO:0000256" key="4">
    <source>
        <dbReference type="ARBA" id="ARBA00022475"/>
    </source>
</evidence>
<keyword evidence="3 8" id="KW-0813">Transport</keyword>
<dbReference type="EMBL" id="JARJFB010000002">
    <property type="protein sequence ID" value="MEA0970119.1"/>
    <property type="molecule type" value="Genomic_DNA"/>
</dbReference>
<comment type="caution">
    <text evidence="8">Lacks conserved residue(s) required for the propagation of feature annotation.</text>
</comment>
<keyword evidence="4" id="KW-1003">Cell membrane</keyword>
<dbReference type="SUPFAM" id="SSF103473">
    <property type="entry name" value="MFS general substrate transporter"/>
    <property type="match status" value="1"/>
</dbReference>
<reference evidence="10 11" key="1">
    <citation type="submission" date="2023-03" db="EMBL/GenBank/DDBJ databases">
        <title>Host association and intracellularity evolved multiple times independently in the Rickettsiales.</title>
        <authorList>
            <person name="Castelli M."/>
            <person name="Nardi T."/>
            <person name="Gammuto L."/>
            <person name="Bellinzona G."/>
            <person name="Sabaneyeva E."/>
            <person name="Potekhin A."/>
            <person name="Serra V."/>
            <person name="Petroni G."/>
            <person name="Sassera D."/>
        </authorList>
    </citation>
    <scope>NUCLEOTIDE SEQUENCE [LARGE SCALE GENOMIC DNA]</scope>
    <source>
        <strain evidence="10 11">Sr 2-6</strain>
    </source>
</reference>
<keyword evidence="6 8" id="KW-1133">Transmembrane helix</keyword>
<protein>
    <recommendedName>
        <fullName evidence="8">Bcr/CflA family efflux transporter</fullName>
    </recommendedName>
</protein>
<dbReference type="InterPro" id="IPR004812">
    <property type="entry name" value="Efflux_drug-R_Bcr/CmlA"/>
</dbReference>
<dbReference type="InterPro" id="IPR036259">
    <property type="entry name" value="MFS_trans_sf"/>
</dbReference>
<dbReference type="PANTHER" id="PTHR23502">
    <property type="entry name" value="MAJOR FACILITATOR SUPERFAMILY"/>
    <property type="match status" value="1"/>
</dbReference>
<keyword evidence="5 8" id="KW-0812">Transmembrane</keyword>
<feature type="transmembrane region" description="Helical" evidence="8">
    <location>
        <begin position="204"/>
        <end position="232"/>
    </location>
</feature>
<evidence type="ECO:0000313" key="11">
    <source>
        <dbReference type="Proteomes" id="UP001291687"/>
    </source>
</evidence>
<organism evidence="10 11">
    <name type="scientific">Candidatus Megaera venefica</name>
    <dbReference type="NCBI Taxonomy" id="2055910"/>
    <lineage>
        <taxon>Bacteria</taxon>
        <taxon>Pseudomonadati</taxon>
        <taxon>Pseudomonadota</taxon>
        <taxon>Alphaproteobacteria</taxon>
        <taxon>Rickettsiales</taxon>
        <taxon>Rickettsiaceae</taxon>
        <taxon>Candidatus Megaera</taxon>
    </lineage>
</organism>
<keyword evidence="7 8" id="KW-0472">Membrane</keyword>
<feature type="transmembrane region" description="Helical" evidence="8">
    <location>
        <begin position="306"/>
        <end position="324"/>
    </location>
</feature>
<feature type="transmembrane region" description="Helical" evidence="8">
    <location>
        <begin position="76"/>
        <end position="94"/>
    </location>
</feature>
<evidence type="ECO:0000256" key="8">
    <source>
        <dbReference type="RuleBase" id="RU365088"/>
    </source>
</evidence>